<reference evidence="1 2" key="1">
    <citation type="journal article" date="2022" name="Hortic Res">
        <title>A haplotype resolved chromosomal level avocado genome allows analysis of novel avocado genes.</title>
        <authorList>
            <person name="Nath O."/>
            <person name="Fletcher S.J."/>
            <person name="Hayward A."/>
            <person name="Shaw L.M."/>
            <person name="Masouleh A.K."/>
            <person name="Furtado A."/>
            <person name="Henry R.J."/>
            <person name="Mitter N."/>
        </authorList>
    </citation>
    <scope>NUCLEOTIDE SEQUENCE [LARGE SCALE GENOMIC DNA]</scope>
    <source>
        <strain evidence="2">cv. Hass</strain>
    </source>
</reference>
<protein>
    <submittedName>
        <fullName evidence="1">Uncharacterized protein</fullName>
    </submittedName>
</protein>
<comment type="caution">
    <text evidence="1">The sequence shown here is derived from an EMBL/GenBank/DDBJ whole genome shotgun (WGS) entry which is preliminary data.</text>
</comment>
<gene>
    <name evidence="1" type="ORF">MRB53_003407</name>
</gene>
<organism evidence="1 2">
    <name type="scientific">Persea americana</name>
    <name type="common">Avocado</name>
    <dbReference type="NCBI Taxonomy" id="3435"/>
    <lineage>
        <taxon>Eukaryota</taxon>
        <taxon>Viridiplantae</taxon>
        <taxon>Streptophyta</taxon>
        <taxon>Embryophyta</taxon>
        <taxon>Tracheophyta</taxon>
        <taxon>Spermatophyta</taxon>
        <taxon>Magnoliopsida</taxon>
        <taxon>Magnoliidae</taxon>
        <taxon>Laurales</taxon>
        <taxon>Lauraceae</taxon>
        <taxon>Persea</taxon>
    </lineage>
</organism>
<keyword evidence="2" id="KW-1185">Reference proteome</keyword>
<name>A0ACC2MYX5_PERAE</name>
<proteinExistence type="predicted"/>
<dbReference type="Proteomes" id="UP001234297">
    <property type="component" value="Chromosome 1"/>
</dbReference>
<dbReference type="EMBL" id="CM056809">
    <property type="protein sequence ID" value="KAJ8650384.1"/>
    <property type="molecule type" value="Genomic_DNA"/>
</dbReference>
<sequence>MSSHLYFSFKLIAPNSTTEMGSQRLNVMAMTSIFLIFFITSFQPLTAVRQLQGEQGWKKGVLMLESLQKGPVPPSGPSGFSYVPRKDVGTCPMIETPPEPAGRLGSSDDTVDNVNKEKRPQYQRS</sequence>
<evidence type="ECO:0000313" key="2">
    <source>
        <dbReference type="Proteomes" id="UP001234297"/>
    </source>
</evidence>
<accession>A0ACC2MYX5</accession>
<evidence type="ECO:0000313" key="1">
    <source>
        <dbReference type="EMBL" id="KAJ8650384.1"/>
    </source>
</evidence>